<dbReference type="RefSeq" id="WP_379873130.1">
    <property type="nucleotide sequence ID" value="NZ_JBHTBH010000012.1"/>
</dbReference>
<comment type="caution">
    <text evidence="2">The sequence shown here is derived from an EMBL/GenBank/DDBJ whole genome shotgun (WGS) entry which is preliminary data.</text>
</comment>
<evidence type="ECO:0000313" key="2">
    <source>
        <dbReference type="EMBL" id="MFC7330486.1"/>
    </source>
</evidence>
<gene>
    <name evidence="2" type="ORF">ACFQRF_22415</name>
</gene>
<proteinExistence type="predicted"/>
<evidence type="ECO:0000313" key="3">
    <source>
        <dbReference type="Proteomes" id="UP001596540"/>
    </source>
</evidence>
<sequence length="604" mass="61989">MTASPDRPRIAAGLLAGLLAAAPARVRRRLDAEPDVAEGWEWRREGDGWEIAAGAETVRLAGALLTGTEQVCCGCLLSPRCLHLLAVLSVLEAAEQAADAAAEPSGDGAADSAAPAGPVAPRLDTAVDLSADALAAARLAWEAAADVLATGVRATDSLHRAELLRASALSRAARLPRLAALCAAAATGLRDQPTPRFSLDGHAATLAELLDVAWRLGGGPDRPRPAPTRAEVGTGRRDYAELGSLRLYGLASESVVTRSGYAGVVSHVVSADGDGSPVLWRIGDVVPGRADRVRAVYRTGVAFGGLSLAHHELGRTGVFAQRVTASPDGRLGSGTGTTASGSAGVTWWQPPLTELWTEPLAAQLTRALAAVATPGGRTGADLLFLDATVAGSGDHGELLAVEGGTSRVLRTPPPATLHRTLAANLTRLAALPGLPLRLVARPVRGRPGLIRPVAAAVPAGQRLPAAWAGRINLDLDEIAAGHLTAPAGRAAPPPPAHSAPDAGAPVEPPLDRYERTLRRLAEGGRAALIGAGATAARLRRAHLPTAADLLAELAAAARERRRTATGESVAPGPDRLALAWLAAMTYADAARASLDQRAWLAVPA</sequence>
<protein>
    <recommendedName>
        <fullName evidence="4">SWIM-type domain-containing protein</fullName>
    </recommendedName>
</protein>
<reference evidence="3" key="1">
    <citation type="journal article" date="2019" name="Int. J. Syst. Evol. Microbiol.">
        <title>The Global Catalogue of Microorganisms (GCM) 10K type strain sequencing project: providing services to taxonomists for standard genome sequencing and annotation.</title>
        <authorList>
            <consortium name="The Broad Institute Genomics Platform"/>
            <consortium name="The Broad Institute Genome Sequencing Center for Infectious Disease"/>
            <person name="Wu L."/>
            <person name="Ma J."/>
        </authorList>
    </citation>
    <scope>NUCLEOTIDE SEQUENCE [LARGE SCALE GENOMIC DNA]</scope>
    <source>
        <strain evidence="3">CGMCC 4.7382</strain>
    </source>
</reference>
<keyword evidence="3" id="KW-1185">Reference proteome</keyword>
<evidence type="ECO:0000256" key="1">
    <source>
        <dbReference type="SAM" id="MobiDB-lite"/>
    </source>
</evidence>
<evidence type="ECO:0008006" key="4">
    <source>
        <dbReference type="Google" id="ProtNLM"/>
    </source>
</evidence>
<dbReference type="Proteomes" id="UP001596540">
    <property type="component" value="Unassembled WGS sequence"/>
</dbReference>
<accession>A0ABW2KMK5</accession>
<organism evidence="2 3">
    <name type="scientific">Marinactinospora rubrisoli</name>
    <dbReference type="NCBI Taxonomy" id="2715399"/>
    <lineage>
        <taxon>Bacteria</taxon>
        <taxon>Bacillati</taxon>
        <taxon>Actinomycetota</taxon>
        <taxon>Actinomycetes</taxon>
        <taxon>Streptosporangiales</taxon>
        <taxon>Nocardiopsidaceae</taxon>
        <taxon>Marinactinospora</taxon>
    </lineage>
</organism>
<feature type="region of interest" description="Disordered" evidence="1">
    <location>
        <begin position="485"/>
        <end position="509"/>
    </location>
</feature>
<name>A0ABW2KMK5_9ACTN</name>
<dbReference type="EMBL" id="JBHTBH010000012">
    <property type="protein sequence ID" value="MFC7330486.1"/>
    <property type="molecule type" value="Genomic_DNA"/>
</dbReference>